<dbReference type="Pfam" id="PF01609">
    <property type="entry name" value="DDE_Tnp_1"/>
    <property type="match status" value="1"/>
</dbReference>
<evidence type="ECO:0000259" key="2">
    <source>
        <dbReference type="Pfam" id="PF13006"/>
    </source>
</evidence>
<dbReference type="Proteomes" id="UP000614047">
    <property type="component" value="Unassembled WGS sequence"/>
</dbReference>
<protein>
    <recommendedName>
        <fullName evidence="5">IS4 family transposase</fullName>
    </recommendedName>
</protein>
<dbReference type="Pfam" id="PF13006">
    <property type="entry name" value="Nterm_IS4"/>
    <property type="match status" value="1"/>
</dbReference>
<comment type="caution">
    <text evidence="3">The sequence shown here is derived from an EMBL/GenBank/DDBJ whole genome shotgun (WGS) entry which is preliminary data.</text>
</comment>
<dbReference type="GO" id="GO:0004803">
    <property type="term" value="F:transposase activity"/>
    <property type="evidence" value="ECO:0007669"/>
    <property type="project" value="InterPro"/>
</dbReference>
<evidence type="ECO:0000259" key="1">
    <source>
        <dbReference type="Pfam" id="PF01609"/>
    </source>
</evidence>
<dbReference type="InterPro" id="IPR002559">
    <property type="entry name" value="Transposase_11"/>
</dbReference>
<dbReference type="RefSeq" id="WP_197014989.1">
    <property type="nucleotide sequence ID" value="NZ_BAABES010000009.1"/>
</dbReference>
<reference evidence="3" key="1">
    <citation type="submission" date="2020-11" db="EMBL/GenBank/DDBJ databases">
        <title>Sequencing the genomes of 1000 actinobacteria strains.</title>
        <authorList>
            <person name="Klenk H.-P."/>
        </authorList>
    </citation>
    <scope>NUCLEOTIDE SEQUENCE</scope>
    <source>
        <strain evidence="3">DSM 43175</strain>
    </source>
</reference>
<feature type="domain" description="Transposase IS4 N-terminal" evidence="2">
    <location>
        <begin position="19"/>
        <end position="117"/>
    </location>
</feature>
<proteinExistence type="predicted"/>
<sequence length="371" mass="40005">MAGTGRMMAVPAERLTDRVSIGVLVSLVPVSLLDEVIRVSGCADRRRRALPARLVIYYVLALCLLADHNYDQVMRILLDGLSWRSRGSRAWERAPSASAISRARARVGSDPLRVLFERMAGPLAEPGAPVARYRGLRLLSLDGTALDVPESEENSAFGYPGDAARFPQVRVFAVAEEGSHALVDATFGSSAVAERVLAGRLLRCLRPGTLLAAPAGAWSPDLVRRAARTGTDLLLELPGPPGSSAGDVLADGTRLCEIAGVPFRVVPTLARGALATTLTDPVRAPAAELAARYAGRWTFDDALTWMRPGWHGRGTVLRSRNPDMVVQEIWALLCVYQAMRALTCQAGPSRWCACRWAEFAAGESPTKRLSQ</sequence>
<organism evidence="3 4">
    <name type="scientific">Actinomadura viridis</name>
    <dbReference type="NCBI Taxonomy" id="58110"/>
    <lineage>
        <taxon>Bacteria</taxon>
        <taxon>Bacillati</taxon>
        <taxon>Actinomycetota</taxon>
        <taxon>Actinomycetes</taxon>
        <taxon>Streptosporangiales</taxon>
        <taxon>Thermomonosporaceae</taxon>
        <taxon>Actinomadura</taxon>
    </lineage>
</organism>
<dbReference type="GO" id="GO:0003677">
    <property type="term" value="F:DNA binding"/>
    <property type="evidence" value="ECO:0007669"/>
    <property type="project" value="InterPro"/>
</dbReference>
<dbReference type="GO" id="GO:0006313">
    <property type="term" value="P:DNA transposition"/>
    <property type="evidence" value="ECO:0007669"/>
    <property type="project" value="InterPro"/>
</dbReference>
<accession>A0A931DQG0</accession>
<evidence type="ECO:0000313" key="3">
    <source>
        <dbReference type="EMBL" id="MBG6092863.1"/>
    </source>
</evidence>
<gene>
    <name evidence="3" type="ORF">IW256_006976</name>
</gene>
<dbReference type="AlphaFoldDB" id="A0A931DQG0"/>
<keyword evidence="4" id="KW-1185">Reference proteome</keyword>
<feature type="domain" description="Transposase IS4-like" evidence="1">
    <location>
        <begin position="136"/>
        <end position="336"/>
    </location>
</feature>
<evidence type="ECO:0000313" key="4">
    <source>
        <dbReference type="Proteomes" id="UP000614047"/>
    </source>
</evidence>
<dbReference type="EMBL" id="JADOUA010000001">
    <property type="protein sequence ID" value="MBG6092863.1"/>
    <property type="molecule type" value="Genomic_DNA"/>
</dbReference>
<name>A0A931DQG0_9ACTN</name>
<evidence type="ECO:0008006" key="5">
    <source>
        <dbReference type="Google" id="ProtNLM"/>
    </source>
</evidence>
<dbReference type="InterPro" id="IPR024473">
    <property type="entry name" value="Transposases_IS4_N"/>
</dbReference>